<reference evidence="8 9" key="1">
    <citation type="journal article" date="2019" name="Emerg. Microbes Infect.">
        <title>Comprehensive subspecies identification of 175 nontuberculous mycobacteria species based on 7547 genomic profiles.</title>
        <authorList>
            <person name="Matsumoto Y."/>
            <person name="Kinjo T."/>
            <person name="Motooka D."/>
            <person name="Nabeya D."/>
            <person name="Jung N."/>
            <person name="Uechi K."/>
            <person name="Horii T."/>
            <person name="Iida T."/>
            <person name="Fujita J."/>
            <person name="Nakamura S."/>
        </authorList>
    </citation>
    <scope>NUCLEOTIDE SEQUENCE [LARGE SCALE GENOMIC DNA]</scope>
    <source>
        <strain evidence="8 9">JCM 30396</strain>
    </source>
</reference>
<dbReference type="GO" id="GO:0046677">
    <property type="term" value="P:response to antibiotic"/>
    <property type="evidence" value="ECO:0007669"/>
    <property type="project" value="UniProtKB-KW"/>
</dbReference>
<dbReference type="RefSeq" id="WP_170314145.1">
    <property type="nucleotide sequence ID" value="NZ_AP022596.1"/>
</dbReference>
<name>A0A7I7T2Y9_9MYCO</name>
<keyword evidence="2 6" id="KW-0812">Transmembrane</keyword>
<keyword evidence="5" id="KW-0046">Antibiotic resistance</keyword>
<keyword evidence="6" id="KW-0813">Transport</keyword>
<evidence type="ECO:0000313" key="8">
    <source>
        <dbReference type="EMBL" id="BBY62446.1"/>
    </source>
</evidence>
<dbReference type="PROSITE" id="PS51012">
    <property type="entry name" value="ABC_TM2"/>
    <property type="match status" value="1"/>
</dbReference>
<evidence type="ECO:0000259" key="7">
    <source>
        <dbReference type="PROSITE" id="PS51012"/>
    </source>
</evidence>
<dbReference type="InterPro" id="IPR052902">
    <property type="entry name" value="ABC-2_transporter"/>
</dbReference>
<evidence type="ECO:0000256" key="3">
    <source>
        <dbReference type="ARBA" id="ARBA00022989"/>
    </source>
</evidence>
<feature type="transmembrane region" description="Helical" evidence="6">
    <location>
        <begin position="63"/>
        <end position="83"/>
    </location>
</feature>
<comment type="subcellular location">
    <subcellularLocation>
        <location evidence="6">Cell membrane</location>
        <topology evidence="6">Multi-pass membrane protein</topology>
    </subcellularLocation>
    <subcellularLocation>
        <location evidence="1">Membrane</location>
        <topology evidence="1">Multi-pass membrane protein</topology>
    </subcellularLocation>
</comment>
<evidence type="ECO:0000256" key="1">
    <source>
        <dbReference type="ARBA" id="ARBA00004141"/>
    </source>
</evidence>
<comment type="similarity">
    <text evidence="6">Belongs to the ABC-2 integral membrane protein family.</text>
</comment>
<dbReference type="AlphaFoldDB" id="A0A7I7T2Y9"/>
<keyword evidence="9" id="KW-1185">Reference proteome</keyword>
<gene>
    <name evidence="8" type="primary">drrC_1</name>
    <name evidence="8" type="ORF">MHEL_06890</name>
</gene>
<dbReference type="GO" id="GO:0043190">
    <property type="term" value="C:ATP-binding cassette (ABC) transporter complex"/>
    <property type="evidence" value="ECO:0007669"/>
    <property type="project" value="InterPro"/>
</dbReference>
<feature type="transmembrane region" description="Helical" evidence="6">
    <location>
        <begin position="146"/>
        <end position="169"/>
    </location>
</feature>
<feature type="domain" description="ABC transmembrane type-2" evidence="7">
    <location>
        <begin position="31"/>
        <end position="258"/>
    </location>
</feature>
<dbReference type="PANTHER" id="PTHR43027">
    <property type="entry name" value="DOXORUBICIN RESISTANCE ABC TRANSPORTER PERMEASE PROTEIN DRRC-RELATED"/>
    <property type="match status" value="1"/>
</dbReference>
<feature type="transmembrane region" description="Helical" evidence="6">
    <location>
        <begin position="176"/>
        <end position="194"/>
    </location>
</feature>
<evidence type="ECO:0000256" key="5">
    <source>
        <dbReference type="ARBA" id="ARBA00023251"/>
    </source>
</evidence>
<dbReference type="InterPro" id="IPR013525">
    <property type="entry name" value="ABC2_TM"/>
</dbReference>
<accession>A0A7I7T2Y9</accession>
<dbReference type="PANTHER" id="PTHR43027:SF1">
    <property type="entry name" value="DOXORUBICIN RESISTANCE ABC TRANSPORTER PERMEASE PROTEIN DRRC-RELATED"/>
    <property type="match status" value="1"/>
</dbReference>
<dbReference type="EMBL" id="AP022596">
    <property type="protein sequence ID" value="BBY62446.1"/>
    <property type="molecule type" value="Genomic_DNA"/>
</dbReference>
<sequence>MIAHQPLRGSLVNESLVFAGQLLTHWRRAPLIPIQSVLFPAFLLITYYLLVGKSVLRMTGTDSLYGLVPTCAIAGAFSGALAAGLTLPLERDNGLLSQFWALPVHRASALTGRLIAEAARTLVSTVVITAVGVGLGLRFHGNVLNFLLFLLVPVLVVIAFSMAVIAIAVRAKDGTMLIWLGLPAITAVFASSGSPPVESLPSWMWPLLRLQPMEPIVESMRTLAQGSFPVVPLLQGLLWTVVAVAVVGPLAVRGYRAAAESGGARG</sequence>
<dbReference type="Proteomes" id="UP000467148">
    <property type="component" value="Chromosome"/>
</dbReference>
<dbReference type="InterPro" id="IPR000412">
    <property type="entry name" value="ABC_2_transport"/>
</dbReference>
<keyword evidence="4 6" id="KW-0472">Membrane</keyword>
<evidence type="ECO:0000256" key="4">
    <source>
        <dbReference type="ARBA" id="ARBA00023136"/>
    </source>
</evidence>
<dbReference type="InterPro" id="IPR047817">
    <property type="entry name" value="ABC2_TM_bact-type"/>
</dbReference>
<proteinExistence type="inferred from homology"/>
<comment type="caution">
    <text evidence="6">Lacks conserved residue(s) required for the propagation of feature annotation.</text>
</comment>
<evidence type="ECO:0000256" key="2">
    <source>
        <dbReference type="ARBA" id="ARBA00022692"/>
    </source>
</evidence>
<keyword evidence="3 6" id="KW-1133">Transmembrane helix</keyword>
<feature type="transmembrane region" description="Helical" evidence="6">
    <location>
        <begin position="230"/>
        <end position="252"/>
    </location>
</feature>
<dbReference type="Pfam" id="PF01061">
    <property type="entry name" value="ABC2_membrane"/>
    <property type="match status" value="1"/>
</dbReference>
<dbReference type="GO" id="GO:0140359">
    <property type="term" value="F:ABC-type transporter activity"/>
    <property type="evidence" value="ECO:0007669"/>
    <property type="project" value="InterPro"/>
</dbReference>
<dbReference type="PIRSF" id="PIRSF006648">
    <property type="entry name" value="DrrB"/>
    <property type="match status" value="1"/>
</dbReference>
<evidence type="ECO:0000256" key="6">
    <source>
        <dbReference type="RuleBase" id="RU361157"/>
    </source>
</evidence>
<evidence type="ECO:0000313" key="9">
    <source>
        <dbReference type="Proteomes" id="UP000467148"/>
    </source>
</evidence>
<dbReference type="KEGG" id="mhev:MHEL_06890"/>
<keyword evidence="6" id="KW-1003">Cell membrane</keyword>
<organism evidence="8 9">
    <name type="scientific">Mycolicibacterium helvum</name>
    <dbReference type="NCBI Taxonomy" id="1534349"/>
    <lineage>
        <taxon>Bacteria</taxon>
        <taxon>Bacillati</taxon>
        <taxon>Actinomycetota</taxon>
        <taxon>Actinomycetes</taxon>
        <taxon>Mycobacteriales</taxon>
        <taxon>Mycobacteriaceae</taxon>
        <taxon>Mycolicibacterium</taxon>
    </lineage>
</organism>
<protein>
    <recommendedName>
        <fullName evidence="6">Transport permease protein</fullName>
    </recommendedName>
</protein>
<feature type="transmembrane region" description="Helical" evidence="6">
    <location>
        <begin position="32"/>
        <end position="51"/>
    </location>
</feature>